<gene>
    <name evidence="6" type="ORF">F5613_000911</name>
</gene>
<dbReference type="InterPro" id="IPR039425">
    <property type="entry name" value="RNA_pol_sigma-70-like"/>
</dbReference>
<dbReference type="Pfam" id="PF08281">
    <property type="entry name" value="Sigma70_r4_2"/>
    <property type="match status" value="1"/>
</dbReference>
<dbReference type="NCBIfam" id="TIGR02985">
    <property type="entry name" value="Sig70_bacteroi1"/>
    <property type="match status" value="1"/>
</dbReference>
<protein>
    <submittedName>
        <fullName evidence="6">RNA polymerase sigma-70 factor (ECF subfamily)</fullName>
    </submittedName>
</protein>
<organism evidence="6 7">
    <name type="scientific">Macellibacteroides fermentans</name>
    <dbReference type="NCBI Taxonomy" id="879969"/>
    <lineage>
        <taxon>Bacteria</taxon>
        <taxon>Pseudomonadati</taxon>
        <taxon>Bacteroidota</taxon>
        <taxon>Bacteroidia</taxon>
        <taxon>Bacteroidales</taxon>
        <taxon>Porphyromonadaceae</taxon>
        <taxon>Macellibacteroides</taxon>
    </lineage>
</organism>
<keyword evidence="7" id="KW-1185">Reference proteome</keyword>
<accession>A0A8E2A4N1</accession>
<evidence type="ECO:0000259" key="5">
    <source>
        <dbReference type="SMART" id="SM00421"/>
    </source>
</evidence>
<sequence length="190" mass="22218">MKKTIHIELIRKLRKGSHEAFNACYDIYADRLYGFILVHTKSPSIAEDIVQETFLKLWSNKEKLTEEGDFKSMLFTIAGNLIIDAFRKQINKPEFEDYIKYFDNEIVADNSSEEIIYYDEFLEKLTLSKRLLTEGQRHIFELSRESGLSNKEIASKLGITEQTVKNHLSAALKTLRTELSKYNYLFTFII</sequence>
<comment type="caution">
    <text evidence="6">The sequence shown here is derived from an EMBL/GenBank/DDBJ whole genome shotgun (WGS) entry which is preliminary data.</text>
</comment>
<dbReference type="InterPro" id="IPR007627">
    <property type="entry name" value="RNA_pol_sigma70_r2"/>
</dbReference>
<dbReference type="Gene3D" id="1.10.1740.10">
    <property type="match status" value="1"/>
</dbReference>
<dbReference type="GO" id="GO:0006352">
    <property type="term" value="P:DNA-templated transcription initiation"/>
    <property type="evidence" value="ECO:0007669"/>
    <property type="project" value="InterPro"/>
</dbReference>
<dbReference type="Pfam" id="PF04542">
    <property type="entry name" value="Sigma70_r2"/>
    <property type="match status" value="1"/>
</dbReference>
<dbReference type="InterPro" id="IPR013325">
    <property type="entry name" value="RNA_pol_sigma_r2"/>
</dbReference>
<dbReference type="EMBL" id="JACCCY010000001">
    <property type="protein sequence ID" value="NYI48866.1"/>
    <property type="molecule type" value="Genomic_DNA"/>
</dbReference>
<dbReference type="SUPFAM" id="SSF88659">
    <property type="entry name" value="Sigma3 and sigma4 domains of RNA polymerase sigma factors"/>
    <property type="match status" value="1"/>
</dbReference>
<dbReference type="InterPro" id="IPR036388">
    <property type="entry name" value="WH-like_DNA-bd_sf"/>
</dbReference>
<evidence type="ECO:0000256" key="4">
    <source>
        <dbReference type="ARBA" id="ARBA00023163"/>
    </source>
</evidence>
<dbReference type="GO" id="GO:0003677">
    <property type="term" value="F:DNA binding"/>
    <property type="evidence" value="ECO:0007669"/>
    <property type="project" value="InterPro"/>
</dbReference>
<dbReference type="InterPro" id="IPR000792">
    <property type="entry name" value="Tscrpt_reg_LuxR_C"/>
</dbReference>
<proteinExistence type="inferred from homology"/>
<dbReference type="RefSeq" id="WP_179398830.1">
    <property type="nucleotide sequence ID" value="NZ_JACCCY010000001.1"/>
</dbReference>
<keyword evidence="3" id="KW-0731">Sigma factor</keyword>
<evidence type="ECO:0000256" key="3">
    <source>
        <dbReference type="ARBA" id="ARBA00023082"/>
    </source>
</evidence>
<dbReference type="SMART" id="SM00421">
    <property type="entry name" value="HTH_LUXR"/>
    <property type="match status" value="1"/>
</dbReference>
<evidence type="ECO:0000313" key="6">
    <source>
        <dbReference type="EMBL" id="NYI48866.1"/>
    </source>
</evidence>
<name>A0A8E2A4N1_9PORP</name>
<dbReference type="InterPro" id="IPR013324">
    <property type="entry name" value="RNA_pol_sigma_r3/r4-like"/>
</dbReference>
<dbReference type="SUPFAM" id="SSF88946">
    <property type="entry name" value="Sigma2 domain of RNA polymerase sigma factors"/>
    <property type="match status" value="1"/>
</dbReference>
<feature type="domain" description="HTH luxR-type" evidence="5">
    <location>
        <begin position="129"/>
        <end position="183"/>
    </location>
</feature>
<comment type="similarity">
    <text evidence="1">Belongs to the sigma-70 factor family. ECF subfamily.</text>
</comment>
<keyword evidence="2" id="KW-0805">Transcription regulation</keyword>
<dbReference type="PANTHER" id="PTHR43133:SF46">
    <property type="entry name" value="RNA POLYMERASE SIGMA-70 FACTOR ECF SUBFAMILY"/>
    <property type="match status" value="1"/>
</dbReference>
<dbReference type="NCBIfam" id="TIGR02937">
    <property type="entry name" value="sigma70-ECF"/>
    <property type="match status" value="1"/>
</dbReference>
<dbReference type="InterPro" id="IPR014284">
    <property type="entry name" value="RNA_pol_sigma-70_dom"/>
</dbReference>
<evidence type="ECO:0000256" key="2">
    <source>
        <dbReference type="ARBA" id="ARBA00023015"/>
    </source>
</evidence>
<evidence type="ECO:0000313" key="7">
    <source>
        <dbReference type="Proteomes" id="UP000574332"/>
    </source>
</evidence>
<dbReference type="Gene3D" id="1.10.10.10">
    <property type="entry name" value="Winged helix-like DNA-binding domain superfamily/Winged helix DNA-binding domain"/>
    <property type="match status" value="1"/>
</dbReference>
<keyword evidence="4" id="KW-0804">Transcription</keyword>
<dbReference type="InterPro" id="IPR013249">
    <property type="entry name" value="RNA_pol_sigma70_r4_t2"/>
</dbReference>
<dbReference type="AlphaFoldDB" id="A0A8E2A4N1"/>
<dbReference type="Proteomes" id="UP000574332">
    <property type="component" value="Unassembled WGS sequence"/>
</dbReference>
<evidence type="ECO:0000256" key="1">
    <source>
        <dbReference type="ARBA" id="ARBA00010641"/>
    </source>
</evidence>
<reference evidence="6 7" key="1">
    <citation type="submission" date="2020-07" db="EMBL/GenBank/DDBJ databases">
        <title>Genomic Encyclopedia of Type Strains, Phase IV (KMG-IV): sequencing the most valuable type-strain genomes for metagenomic binning, comparative biology and taxonomic classification.</title>
        <authorList>
            <person name="Goeker M."/>
        </authorList>
    </citation>
    <scope>NUCLEOTIDE SEQUENCE [LARGE SCALE GENOMIC DNA]</scope>
    <source>
        <strain evidence="6 7">DSM 23697</strain>
    </source>
</reference>
<dbReference type="GO" id="GO:0016987">
    <property type="term" value="F:sigma factor activity"/>
    <property type="evidence" value="ECO:0007669"/>
    <property type="project" value="UniProtKB-KW"/>
</dbReference>
<dbReference type="PANTHER" id="PTHR43133">
    <property type="entry name" value="RNA POLYMERASE ECF-TYPE SIGMA FACTO"/>
    <property type="match status" value="1"/>
</dbReference>
<dbReference type="InterPro" id="IPR014327">
    <property type="entry name" value="RNA_pol_sigma70_bacteroid"/>
</dbReference>